<protein>
    <submittedName>
        <fullName evidence="11">ABC transporter permease</fullName>
    </submittedName>
</protein>
<dbReference type="Pfam" id="PF00528">
    <property type="entry name" value="BPD_transp_1"/>
    <property type="match status" value="1"/>
</dbReference>
<evidence type="ECO:0000313" key="12">
    <source>
        <dbReference type="Proteomes" id="UP000737171"/>
    </source>
</evidence>
<comment type="similarity">
    <text evidence="9">Belongs to the binding-protein-dependent transport system permease family.</text>
</comment>
<gene>
    <name evidence="11" type="ORF">HLB44_24000</name>
</gene>
<feature type="transmembrane region" description="Helical" evidence="9">
    <location>
        <begin position="200"/>
        <end position="229"/>
    </location>
</feature>
<keyword evidence="6" id="KW-0653">Protein transport</keyword>
<evidence type="ECO:0000256" key="6">
    <source>
        <dbReference type="ARBA" id="ARBA00022927"/>
    </source>
</evidence>
<comment type="caution">
    <text evidence="11">The sequence shown here is derived from an EMBL/GenBank/DDBJ whole genome shotgun (WGS) entry which is preliminary data.</text>
</comment>
<keyword evidence="3" id="KW-1003">Cell membrane</keyword>
<keyword evidence="7 9" id="KW-1133">Transmembrane helix</keyword>
<dbReference type="EMBL" id="JABRWJ010000007">
    <property type="protein sequence ID" value="NRF70073.1"/>
    <property type="molecule type" value="Genomic_DNA"/>
</dbReference>
<dbReference type="Proteomes" id="UP000737171">
    <property type="component" value="Unassembled WGS sequence"/>
</dbReference>
<sequence>MDFKFVLLWTDVALWALFVALIGYGVRVTRAPHLRATWEKVLRDPAALCSALVLLLFLGVTALDSVHFRRALAASAGQAADKSFYDPRAESLLDLVLERQIRMRESTYSQPLAYLATIKQTFMRNGDPVRDYPRLEHGGAHLLDPARDWRGDVTGRAIGGAIGGLAVALLCSLGTAWLLRRSHGGTLQAWRDLGRDRTHLPLRALLLTLTVICVLGGAVGALMGHYHVFGTDRTGNDVLVQAIKSVRTAFVIGTLSTLATLPIAVTLGILAGYFRGWVDELVQYLYTTLSSVPSVLLIAACVLMVQVGLDKHPEWFETGAERSDLKVFMLCAILGLTGWATLCRLVRAETLKLRELDFVQAATAFGVGDARIMGRHILPNVVHLVLITTVLNFSDLILYEAVLTYVGVGVDPSTSSFGGMINLARNEMSGDPVVWWSFAAAFGFMVALVLAANLFADGVRDAFDPRSRALRPRLALRKKTPEPA</sequence>
<accession>A0ABX2EN78</accession>
<dbReference type="InterPro" id="IPR035906">
    <property type="entry name" value="MetI-like_sf"/>
</dbReference>
<feature type="transmembrane region" description="Helical" evidence="9">
    <location>
        <begin position="327"/>
        <end position="346"/>
    </location>
</feature>
<dbReference type="RefSeq" id="WP_173128224.1">
    <property type="nucleotide sequence ID" value="NZ_JABRWJ010000007.1"/>
</dbReference>
<keyword evidence="4 9" id="KW-0812">Transmembrane</keyword>
<keyword evidence="5" id="KW-0571">Peptide transport</keyword>
<evidence type="ECO:0000256" key="3">
    <source>
        <dbReference type="ARBA" id="ARBA00022475"/>
    </source>
</evidence>
<evidence type="ECO:0000256" key="2">
    <source>
        <dbReference type="ARBA" id="ARBA00022448"/>
    </source>
</evidence>
<feature type="transmembrane region" description="Helical" evidence="9">
    <location>
        <begin position="249"/>
        <end position="272"/>
    </location>
</feature>
<reference evidence="11 12" key="1">
    <citation type="submission" date="2020-05" db="EMBL/GenBank/DDBJ databases">
        <title>Aquincola sp. isolate from soil.</title>
        <authorList>
            <person name="Han J."/>
            <person name="Kim D.-U."/>
        </authorList>
    </citation>
    <scope>NUCLEOTIDE SEQUENCE [LARGE SCALE GENOMIC DNA]</scope>
    <source>
        <strain evidence="11 12">S2</strain>
    </source>
</reference>
<dbReference type="InterPro" id="IPR050366">
    <property type="entry name" value="BP-dependent_transpt_permease"/>
</dbReference>
<feature type="transmembrane region" description="Helical" evidence="9">
    <location>
        <begin position="433"/>
        <end position="456"/>
    </location>
</feature>
<dbReference type="CDD" id="cd06261">
    <property type="entry name" value="TM_PBP2"/>
    <property type="match status" value="1"/>
</dbReference>
<evidence type="ECO:0000256" key="4">
    <source>
        <dbReference type="ARBA" id="ARBA00022692"/>
    </source>
</evidence>
<dbReference type="Gene3D" id="1.10.3720.10">
    <property type="entry name" value="MetI-like"/>
    <property type="match status" value="1"/>
</dbReference>
<evidence type="ECO:0000256" key="1">
    <source>
        <dbReference type="ARBA" id="ARBA00004651"/>
    </source>
</evidence>
<evidence type="ECO:0000259" key="10">
    <source>
        <dbReference type="PROSITE" id="PS50928"/>
    </source>
</evidence>
<proteinExistence type="inferred from homology"/>
<dbReference type="PANTHER" id="PTHR43386">
    <property type="entry name" value="OLIGOPEPTIDE TRANSPORT SYSTEM PERMEASE PROTEIN APPC"/>
    <property type="match status" value="1"/>
</dbReference>
<comment type="subcellular location">
    <subcellularLocation>
        <location evidence="1 9">Cell membrane</location>
        <topology evidence="1 9">Multi-pass membrane protein</topology>
    </subcellularLocation>
</comment>
<feature type="transmembrane region" description="Helical" evidence="9">
    <location>
        <begin position="46"/>
        <end position="63"/>
    </location>
</feature>
<organism evidence="11 12">
    <name type="scientific">Pseudaquabacterium terrae</name>
    <dbReference type="NCBI Taxonomy" id="2732868"/>
    <lineage>
        <taxon>Bacteria</taxon>
        <taxon>Pseudomonadati</taxon>
        <taxon>Pseudomonadota</taxon>
        <taxon>Betaproteobacteria</taxon>
        <taxon>Burkholderiales</taxon>
        <taxon>Sphaerotilaceae</taxon>
        <taxon>Pseudaquabacterium</taxon>
    </lineage>
</organism>
<evidence type="ECO:0000256" key="8">
    <source>
        <dbReference type="ARBA" id="ARBA00023136"/>
    </source>
</evidence>
<feature type="transmembrane region" description="Helical" evidence="9">
    <location>
        <begin position="6"/>
        <end position="26"/>
    </location>
</feature>
<evidence type="ECO:0000256" key="7">
    <source>
        <dbReference type="ARBA" id="ARBA00022989"/>
    </source>
</evidence>
<keyword evidence="12" id="KW-1185">Reference proteome</keyword>
<feature type="transmembrane region" description="Helical" evidence="9">
    <location>
        <begin position="157"/>
        <end position="179"/>
    </location>
</feature>
<evidence type="ECO:0000256" key="5">
    <source>
        <dbReference type="ARBA" id="ARBA00022856"/>
    </source>
</evidence>
<feature type="transmembrane region" description="Helical" evidence="9">
    <location>
        <begin position="381"/>
        <end position="399"/>
    </location>
</feature>
<feature type="domain" description="ABC transmembrane type-1" evidence="10">
    <location>
        <begin position="246"/>
        <end position="456"/>
    </location>
</feature>
<name>A0ABX2EN78_9BURK</name>
<evidence type="ECO:0000313" key="11">
    <source>
        <dbReference type="EMBL" id="NRF70073.1"/>
    </source>
</evidence>
<evidence type="ECO:0000256" key="9">
    <source>
        <dbReference type="RuleBase" id="RU363032"/>
    </source>
</evidence>
<feature type="transmembrane region" description="Helical" evidence="9">
    <location>
        <begin position="284"/>
        <end position="307"/>
    </location>
</feature>
<dbReference type="InterPro" id="IPR000515">
    <property type="entry name" value="MetI-like"/>
</dbReference>
<keyword evidence="2 9" id="KW-0813">Transport</keyword>
<keyword evidence="8 9" id="KW-0472">Membrane</keyword>
<dbReference type="PANTHER" id="PTHR43386:SF24">
    <property type="entry name" value="OLIGOPEPTIDE TRANSPORT SYSTEM PERMEASE PROTEIN AMID"/>
    <property type="match status" value="1"/>
</dbReference>
<dbReference type="SUPFAM" id="SSF161098">
    <property type="entry name" value="MetI-like"/>
    <property type="match status" value="1"/>
</dbReference>
<dbReference type="PROSITE" id="PS50928">
    <property type="entry name" value="ABC_TM1"/>
    <property type="match status" value="1"/>
</dbReference>